<evidence type="ECO:0000259" key="1">
    <source>
        <dbReference type="Pfam" id="PF22148"/>
    </source>
</evidence>
<dbReference type="EMBL" id="UINC01011298">
    <property type="protein sequence ID" value="SVA49920.1"/>
    <property type="molecule type" value="Genomic_DNA"/>
</dbReference>
<dbReference type="Pfam" id="PF22148">
    <property type="entry name" value="Fervidolysin_NPro-like"/>
    <property type="match status" value="1"/>
</dbReference>
<name>A0A381WBM0_9ZZZZ</name>
<reference evidence="2" key="1">
    <citation type="submission" date="2018-05" db="EMBL/GenBank/DDBJ databases">
        <authorList>
            <person name="Lanie J.A."/>
            <person name="Ng W.-L."/>
            <person name="Kazmierczak K.M."/>
            <person name="Andrzejewski T.M."/>
            <person name="Davidsen T.M."/>
            <person name="Wayne K.J."/>
            <person name="Tettelin H."/>
            <person name="Glass J.I."/>
            <person name="Rusch D."/>
            <person name="Podicherti R."/>
            <person name="Tsui H.-C.T."/>
            <person name="Winkler M.E."/>
        </authorList>
    </citation>
    <scope>NUCLEOTIDE SEQUENCE</scope>
</reference>
<accession>A0A381WBM0</accession>
<feature type="non-terminal residue" evidence="2">
    <location>
        <position position="190"/>
    </location>
</feature>
<protein>
    <recommendedName>
        <fullName evidence="1">Fervidolysin-like N-terminal prodomain domain-containing protein</fullName>
    </recommendedName>
</protein>
<sequence>MKRVAIALGLFIAAMTPVANETETSSFGDALEWRTDGTASVQIEQWPLEKVLQSLSDQGRWEILVEPDLQLKVTTRFKHLKHPEALRRLLSEVNFAIIPRPGSPSKMLVYKTSSTRAVVRIIPTRRLTKRQPDDDKEEDSSKIPNELVVTLKPNSGIDIEELAEKLGAEIVDKIDGLDIYRLRFENEQQT</sequence>
<gene>
    <name evidence="2" type="ORF">METZ01_LOCUS102774</name>
</gene>
<evidence type="ECO:0000313" key="2">
    <source>
        <dbReference type="EMBL" id="SVA49920.1"/>
    </source>
</evidence>
<dbReference type="InterPro" id="IPR054399">
    <property type="entry name" value="Fervidolysin-like_N_prodom"/>
</dbReference>
<proteinExistence type="predicted"/>
<dbReference type="AlphaFoldDB" id="A0A381WBM0"/>
<organism evidence="2">
    <name type="scientific">marine metagenome</name>
    <dbReference type="NCBI Taxonomy" id="408172"/>
    <lineage>
        <taxon>unclassified sequences</taxon>
        <taxon>metagenomes</taxon>
        <taxon>ecological metagenomes</taxon>
    </lineage>
</organism>
<feature type="domain" description="Fervidolysin-like N-terminal prodomain" evidence="1">
    <location>
        <begin position="143"/>
        <end position="186"/>
    </location>
</feature>